<feature type="compositionally biased region" description="Low complexity" evidence="11">
    <location>
        <begin position="297"/>
        <end position="329"/>
    </location>
</feature>
<dbReference type="Proteomes" id="UP000247498">
    <property type="component" value="Unassembled WGS sequence"/>
</dbReference>
<protein>
    <recommendedName>
        <fullName evidence="3">tRNA threonylcarbamoyladenosine biosynthesis protein TsaE</fullName>
    </recommendedName>
    <alternativeName>
        <fullName evidence="10">t(6)A37 threonylcarbamoyladenosine biosynthesis protein TsaE</fullName>
    </alternativeName>
</protein>
<dbReference type="InterPro" id="IPR027417">
    <property type="entry name" value="P-loop_NTPase"/>
</dbReference>
<dbReference type="NCBIfam" id="TIGR00150">
    <property type="entry name" value="T6A_YjeE"/>
    <property type="match status" value="1"/>
</dbReference>
<evidence type="ECO:0000256" key="11">
    <source>
        <dbReference type="SAM" id="MobiDB-lite"/>
    </source>
</evidence>
<dbReference type="STRING" id="307507.A0A2V0NTJ2"/>
<dbReference type="GO" id="GO:0002949">
    <property type="term" value="P:tRNA threonylcarbamoyladenosine modification"/>
    <property type="evidence" value="ECO:0007669"/>
    <property type="project" value="InterPro"/>
</dbReference>
<gene>
    <name evidence="12" type="ORF">Rsub_03809</name>
</gene>
<keyword evidence="5" id="KW-0819">tRNA processing</keyword>
<dbReference type="PANTHER" id="PTHR33540:SF2">
    <property type="entry name" value="TRNA THREONYLCARBAMOYLADENOSINE BIOSYNTHESIS PROTEIN TSAE"/>
    <property type="match status" value="1"/>
</dbReference>
<feature type="compositionally biased region" description="Acidic residues" evidence="11">
    <location>
        <begin position="241"/>
        <end position="255"/>
    </location>
</feature>
<feature type="compositionally biased region" description="Low complexity" evidence="11">
    <location>
        <begin position="226"/>
        <end position="240"/>
    </location>
</feature>
<organism evidence="12 13">
    <name type="scientific">Raphidocelis subcapitata</name>
    <dbReference type="NCBI Taxonomy" id="307507"/>
    <lineage>
        <taxon>Eukaryota</taxon>
        <taxon>Viridiplantae</taxon>
        <taxon>Chlorophyta</taxon>
        <taxon>core chlorophytes</taxon>
        <taxon>Chlorophyceae</taxon>
        <taxon>CS clade</taxon>
        <taxon>Sphaeropleales</taxon>
        <taxon>Selenastraceae</taxon>
        <taxon>Raphidocelis</taxon>
    </lineage>
</organism>
<comment type="caution">
    <text evidence="12">The sequence shown here is derived from an EMBL/GenBank/DDBJ whole genome shotgun (WGS) entry which is preliminary data.</text>
</comment>
<evidence type="ECO:0000256" key="3">
    <source>
        <dbReference type="ARBA" id="ARBA00019010"/>
    </source>
</evidence>
<dbReference type="EMBL" id="BDRX01000021">
    <property type="protein sequence ID" value="GBF90954.1"/>
    <property type="molecule type" value="Genomic_DNA"/>
</dbReference>
<dbReference type="AlphaFoldDB" id="A0A2V0NTJ2"/>
<evidence type="ECO:0000256" key="1">
    <source>
        <dbReference type="ARBA" id="ARBA00004496"/>
    </source>
</evidence>
<sequence length="329" mass="34235">MAARGLALLRSRALERCITSPRCSGWQARAHARAAAAARRRWHCSSSSSGGVEGGASVPVGIDAAPAPLSGSSGSTTTTLVATSEAGTRRLAAALAADLRPGDTYLLRGSVGAGKSAFSRAFIRAAADDPWLTVPSPTFLLQQIYEDHEGPPIHHFDLYRLEGGGDVGRLELPASFARAVCLVEWPERLPAEALPGGRLEVGIEIVVDEAERRRLEEQCRLAQAAGSRAAAAGSSSSGSEEWGEEEGDDGADDDPYTDRRWRRITLQPYGADWEQRLGRVAHAAACGALSRHVLPTAPASGGAAAAAAAADPGSGSQRSSSSSSSSSNR</sequence>
<dbReference type="Gene3D" id="3.40.50.300">
    <property type="entry name" value="P-loop containing nucleotide triphosphate hydrolases"/>
    <property type="match status" value="1"/>
</dbReference>
<reference evidence="12 13" key="1">
    <citation type="journal article" date="2018" name="Sci. Rep.">
        <title>Raphidocelis subcapitata (=Pseudokirchneriella subcapitata) provides an insight into genome evolution and environmental adaptations in the Sphaeropleales.</title>
        <authorList>
            <person name="Suzuki S."/>
            <person name="Yamaguchi H."/>
            <person name="Nakajima N."/>
            <person name="Kawachi M."/>
        </authorList>
    </citation>
    <scope>NUCLEOTIDE SEQUENCE [LARGE SCALE GENOMIC DNA]</scope>
    <source>
        <strain evidence="12 13">NIES-35</strain>
    </source>
</reference>
<comment type="subcellular location">
    <subcellularLocation>
        <location evidence="1">Cytoplasm</location>
    </subcellularLocation>
</comment>
<keyword evidence="4" id="KW-0963">Cytoplasm</keyword>
<keyword evidence="6" id="KW-0479">Metal-binding</keyword>
<keyword evidence="13" id="KW-1185">Reference proteome</keyword>
<feature type="region of interest" description="Disordered" evidence="11">
    <location>
        <begin position="226"/>
        <end position="259"/>
    </location>
</feature>
<dbReference type="GO" id="GO:0005524">
    <property type="term" value="F:ATP binding"/>
    <property type="evidence" value="ECO:0007669"/>
    <property type="project" value="UniProtKB-KW"/>
</dbReference>
<evidence type="ECO:0000313" key="12">
    <source>
        <dbReference type="EMBL" id="GBF90954.1"/>
    </source>
</evidence>
<dbReference type="InParanoid" id="A0A2V0NTJ2"/>
<keyword evidence="9" id="KW-0460">Magnesium</keyword>
<evidence type="ECO:0000256" key="8">
    <source>
        <dbReference type="ARBA" id="ARBA00022840"/>
    </source>
</evidence>
<dbReference type="GO" id="GO:0046872">
    <property type="term" value="F:metal ion binding"/>
    <property type="evidence" value="ECO:0007669"/>
    <property type="project" value="UniProtKB-KW"/>
</dbReference>
<evidence type="ECO:0000256" key="7">
    <source>
        <dbReference type="ARBA" id="ARBA00022741"/>
    </source>
</evidence>
<evidence type="ECO:0000256" key="6">
    <source>
        <dbReference type="ARBA" id="ARBA00022723"/>
    </source>
</evidence>
<dbReference type="Pfam" id="PF02367">
    <property type="entry name" value="TsaE"/>
    <property type="match status" value="1"/>
</dbReference>
<evidence type="ECO:0000256" key="10">
    <source>
        <dbReference type="ARBA" id="ARBA00032441"/>
    </source>
</evidence>
<dbReference type="PANTHER" id="PTHR33540">
    <property type="entry name" value="TRNA THREONYLCARBAMOYLADENOSINE BIOSYNTHESIS PROTEIN TSAE"/>
    <property type="match status" value="1"/>
</dbReference>
<feature type="region of interest" description="Disordered" evidence="11">
    <location>
        <begin position="294"/>
        <end position="329"/>
    </location>
</feature>
<dbReference type="InterPro" id="IPR003442">
    <property type="entry name" value="T6A_TsaE"/>
</dbReference>
<dbReference type="OrthoDB" id="507945at2759"/>
<dbReference type="GO" id="GO:0005737">
    <property type="term" value="C:cytoplasm"/>
    <property type="evidence" value="ECO:0007669"/>
    <property type="project" value="UniProtKB-SubCell"/>
</dbReference>
<comment type="similarity">
    <text evidence="2">Belongs to the TsaE family.</text>
</comment>
<accession>A0A2V0NTJ2</accession>
<dbReference type="SUPFAM" id="SSF52540">
    <property type="entry name" value="P-loop containing nucleoside triphosphate hydrolases"/>
    <property type="match status" value="1"/>
</dbReference>
<name>A0A2V0NTJ2_9CHLO</name>
<keyword evidence="7" id="KW-0547">Nucleotide-binding</keyword>
<evidence type="ECO:0000256" key="5">
    <source>
        <dbReference type="ARBA" id="ARBA00022694"/>
    </source>
</evidence>
<evidence type="ECO:0000256" key="4">
    <source>
        <dbReference type="ARBA" id="ARBA00022490"/>
    </source>
</evidence>
<evidence type="ECO:0000313" key="13">
    <source>
        <dbReference type="Proteomes" id="UP000247498"/>
    </source>
</evidence>
<evidence type="ECO:0000256" key="9">
    <source>
        <dbReference type="ARBA" id="ARBA00022842"/>
    </source>
</evidence>
<evidence type="ECO:0000256" key="2">
    <source>
        <dbReference type="ARBA" id="ARBA00007599"/>
    </source>
</evidence>
<keyword evidence="8" id="KW-0067">ATP-binding</keyword>
<proteinExistence type="inferred from homology"/>